<dbReference type="AlphaFoldDB" id="A0A517TTM4"/>
<organism evidence="2 3">
    <name type="scientific">Lacipirellula limnantheis</name>
    <dbReference type="NCBI Taxonomy" id="2528024"/>
    <lineage>
        <taxon>Bacteria</taxon>
        <taxon>Pseudomonadati</taxon>
        <taxon>Planctomycetota</taxon>
        <taxon>Planctomycetia</taxon>
        <taxon>Pirellulales</taxon>
        <taxon>Lacipirellulaceae</taxon>
        <taxon>Lacipirellula</taxon>
    </lineage>
</organism>
<keyword evidence="3" id="KW-1185">Reference proteome</keyword>
<keyword evidence="1" id="KW-0732">Signal</keyword>
<feature type="chain" id="PRO_5022126325" evidence="1">
    <location>
        <begin position="28"/>
        <end position="129"/>
    </location>
</feature>
<feature type="signal peptide" evidence="1">
    <location>
        <begin position="1"/>
        <end position="27"/>
    </location>
</feature>
<sequence precursor="true">MRFPLVAASLIVGVGSFFPALGSTAEAADYGAYVVCNPTSTALHYQVKWGDGEWKSYCVYPGYVKSHYHELDCEGAAPKPRVRFDYVGGDEQVTYQTYAVDMTATDCPSNGKRYTFKFSRCGTYLELYR</sequence>
<accession>A0A517TTM4</accession>
<evidence type="ECO:0000256" key="1">
    <source>
        <dbReference type="SAM" id="SignalP"/>
    </source>
</evidence>
<gene>
    <name evidence="2" type="ORF">I41_08850</name>
</gene>
<dbReference type="EMBL" id="CP036339">
    <property type="protein sequence ID" value="QDT71725.1"/>
    <property type="molecule type" value="Genomic_DNA"/>
</dbReference>
<dbReference type="Proteomes" id="UP000317909">
    <property type="component" value="Chromosome"/>
</dbReference>
<dbReference type="KEGG" id="llh:I41_08850"/>
<dbReference type="RefSeq" id="WP_145431223.1">
    <property type="nucleotide sequence ID" value="NZ_CP036339.1"/>
</dbReference>
<proteinExistence type="predicted"/>
<reference evidence="2 3" key="1">
    <citation type="submission" date="2019-02" db="EMBL/GenBank/DDBJ databases">
        <title>Deep-cultivation of Planctomycetes and their phenomic and genomic characterization uncovers novel biology.</title>
        <authorList>
            <person name="Wiegand S."/>
            <person name="Jogler M."/>
            <person name="Boedeker C."/>
            <person name="Pinto D."/>
            <person name="Vollmers J."/>
            <person name="Rivas-Marin E."/>
            <person name="Kohn T."/>
            <person name="Peeters S.H."/>
            <person name="Heuer A."/>
            <person name="Rast P."/>
            <person name="Oberbeckmann S."/>
            <person name="Bunk B."/>
            <person name="Jeske O."/>
            <person name="Meyerdierks A."/>
            <person name="Storesund J.E."/>
            <person name="Kallscheuer N."/>
            <person name="Luecker S."/>
            <person name="Lage O.M."/>
            <person name="Pohl T."/>
            <person name="Merkel B.J."/>
            <person name="Hornburger P."/>
            <person name="Mueller R.-W."/>
            <person name="Bruemmer F."/>
            <person name="Labrenz M."/>
            <person name="Spormann A.M."/>
            <person name="Op den Camp H."/>
            <person name="Overmann J."/>
            <person name="Amann R."/>
            <person name="Jetten M.S.M."/>
            <person name="Mascher T."/>
            <person name="Medema M.H."/>
            <person name="Devos D.P."/>
            <person name="Kaster A.-K."/>
            <person name="Ovreas L."/>
            <person name="Rohde M."/>
            <person name="Galperin M.Y."/>
            <person name="Jogler C."/>
        </authorList>
    </citation>
    <scope>NUCLEOTIDE SEQUENCE [LARGE SCALE GENOMIC DNA]</scope>
    <source>
        <strain evidence="2 3">I41</strain>
    </source>
</reference>
<evidence type="ECO:0000313" key="3">
    <source>
        <dbReference type="Proteomes" id="UP000317909"/>
    </source>
</evidence>
<name>A0A517TTM4_9BACT</name>
<evidence type="ECO:0000313" key="2">
    <source>
        <dbReference type="EMBL" id="QDT71725.1"/>
    </source>
</evidence>
<protein>
    <submittedName>
        <fullName evidence="2">Uncharacterized protein</fullName>
    </submittedName>
</protein>